<dbReference type="Gene3D" id="3.30.1180.10">
    <property type="match status" value="1"/>
</dbReference>
<keyword evidence="4" id="KW-1185">Reference proteome</keyword>
<dbReference type="Pfam" id="PF02645">
    <property type="entry name" value="DegV"/>
    <property type="match status" value="1"/>
</dbReference>
<dbReference type="Gene3D" id="3.40.50.10170">
    <property type="match status" value="1"/>
</dbReference>
<feature type="transmembrane region" description="Helical" evidence="2">
    <location>
        <begin position="265"/>
        <end position="287"/>
    </location>
</feature>
<evidence type="ECO:0000313" key="3">
    <source>
        <dbReference type="EMBL" id="SDM59367.1"/>
    </source>
</evidence>
<gene>
    <name evidence="3" type="ORF">SAMN05192585_10218</name>
</gene>
<dbReference type="Proteomes" id="UP000199182">
    <property type="component" value="Unassembled WGS sequence"/>
</dbReference>
<dbReference type="PROSITE" id="PS51482">
    <property type="entry name" value="DEGV"/>
    <property type="match status" value="1"/>
</dbReference>
<keyword evidence="2" id="KW-0472">Membrane</keyword>
<dbReference type="SUPFAM" id="SSF82549">
    <property type="entry name" value="DAK1/DegV-like"/>
    <property type="match status" value="1"/>
</dbReference>
<keyword evidence="2" id="KW-0812">Transmembrane</keyword>
<name>A0A1G9UHF6_9FIRM</name>
<protein>
    <submittedName>
        <fullName evidence="3">EDD domain protein, DegV family</fullName>
    </submittedName>
</protein>
<sequence length="292" mass="32110">MTKVKFITDSACDLPESDAQAYGIKVLPIPITVDGRGYLERVDFNSHEFYDILKESQAVPTTAHITAITYLDEYEKAFAQGAQAIIVTTISSTGSSMFDAASLAKNMYFDEHPEKAESLEIFVVDSLNYTMSYGLPVIEAVKMVREGKTAKEAADYLTDYFTRVEILFTPFTLEYAKKSGRIGVAAAFVGEVLGLRPVISIIDGSMKIEDKVRGDKSVNPRIAELVKQRMDDRKAPYLLVRGSRDGVADELAKVLTKELGHPPVGIYYIGACIAINSGPEVVGVAYLGKKRR</sequence>
<dbReference type="NCBIfam" id="TIGR00762">
    <property type="entry name" value="DegV"/>
    <property type="match status" value="1"/>
</dbReference>
<dbReference type="OrthoDB" id="9780216at2"/>
<accession>A0A1G9UHF6</accession>
<dbReference type="GO" id="GO:0008289">
    <property type="term" value="F:lipid binding"/>
    <property type="evidence" value="ECO:0007669"/>
    <property type="project" value="UniProtKB-KW"/>
</dbReference>
<dbReference type="EMBL" id="FNID01000002">
    <property type="protein sequence ID" value="SDM59367.1"/>
    <property type="molecule type" value="Genomic_DNA"/>
</dbReference>
<dbReference type="InterPro" id="IPR003797">
    <property type="entry name" value="DegV"/>
</dbReference>
<dbReference type="AlphaFoldDB" id="A0A1G9UHF6"/>
<reference evidence="3 4" key="1">
    <citation type="submission" date="2016-10" db="EMBL/GenBank/DDBJ databases">
        <authorList>
            <person name="de Groot N.N."/>
        </authorList>
    </citation>
    <scope>NUCLEOTIDE SEQUENCE [LARGE SCALE GENOMIC DNA]</scope>
    <source>
        <strain evidence="3 4">CGMCC 1.5012</strain>
    </source>
</reference>
<keyword evidence="2" id="KW-1133">Transmembrane helix</keyword>
<dbReference type="PANTHER" id="PTHR33434:SF2">
    <property type="entry name" value="FATTY ACID-BINDING PROTEIN TM_1468"/>
    <property type="match status" value="1"/>
</dbReference>
<dbReference type="RefSeq" id="WP_092637468.1">
    <property type="nucleotide sequence ID" value="NZ_FNID01000002.1"/>
</dbReference>
<proteinExistence type="predicted"/>
<keyword evidence="1" id="KW-0446">Lipid-binding</keyword>
<evidence type="ECO:0000256" key="1">
    <source>
        <dbReference type="ARBA" id="ARBA00023121"/>
    </source>
</evidence>
<organism evidence="3 4">
    <name type="scientific">Acetanaerobacterium elongatum</name>
    <dbReference type="NCBI Taxonomy" id="258515"/>
    <lineage>
        <taxon>Bacteria</taxon>
        <taxon>Bacillati</taxon>
        <taxon>Bacillota</taxon>
        <taxon>Clostridia</taxon>
        <taxon>Eubacteriales</taxon>
        <taxon>Oscillospiraceae</taxon>
        <taxon>Acetanaerobacterium</taxon>
    </lineage>
</organism>
<dbReference type="InterPro" id="IPR050270">
    <property type="entry name" value="DegV_domain_contain"/>
</dbReference>
<dbReference type="InterPro" id="IPR043168">
    <property type="entry name" value="DegV_C"/>
</dbReference>
<evidence type="ECO:0000256" key="2">
    <source>
        <dbReference type="SAM" id="Phobius"/>
    </source>
</evidence>
<evidence type="ECO:0000313" key="4">
    <source>
        <dbReference type="Proteomes" id="UP000199182"/>
    </source>
</evidence>
<dbReference type="PANTHER" id="PTHR33434">
    <property type="entry name" value="DEGV DOMAIN-CONTAINING PROTEIN DR_1986-RELATED"/>
    <property type="match status" value="1"/>
</dbReference>
<dbReference type="STRING" id="258515.SAMN05192585_10218"/>